<name>A0A381TEK3_9ZZZZ</name>
<dbReference type="GO" id="GO:0016020">
    <property type="term" value="C:membrane"/>
    <property type="evidence" value="ECO:0007669"/>
    <property type="project" value="InterPro"/>
</dbReference>
<evidence type="ECO:0000259" key="3">
    <source>
        <dbReference type="PROSITE" id="PS50268"/>
    </source>
</evidence>
<dbReference type="InterPro" id="IPR013783">
    <property type="entry name" value="Ig-like_fold"/>
</dbReference>
<sequence>MTTVRMLSFVQPVALAALVVVMSFTGFMAMDDKVEEREQLKQKEMPLYATSPGHAVFGEYVGAHWCGPCMDSAAPSLENLKSSNSEDFTFVSFFESSSGGWPSDGPIYRTDHVMAASSGYPTFGFADAQSGTCYKVGSAGTNYYDADYSAGGCMGSDVSDYAMELSIVLNSAGDEVTITVEVTYLGSSSSVTVYLYGAVTEQVGADAYDNGNRPHNNWREWLLNSNNNGFEQLTLTPNNVAERTWTVPLNTVRASPGHTQFENFWPVLALMDGPHTSYNTFLSAVDLDMIPLIDIGVSDFDADNHNGNLGFVPGDTLDLSVEVTNYGVDPYSDSGEISIYELVGLDEVYVGGSAITNLASGATQTLTIQFDTSDIEPYASGSTTFRAQLSGLTGDRVASNNYADDNALHDMAPVSNQPTSIASTSIERGESIQFESTALSNDMVDDMSTMTPSLHYAESGTELWDNSWIASADLVGSGGNARYVYTIDAPLNAEVGDYDLRVRWVDAGGQYGDWLVSEGAFELRNALPTVLNSDYPQYAGMPTVKVETQERISIAGLVNDAETPLSMLQIDSNSPEFIEWDPTSLEIVVEFDEVIRDIEGNPIPQGMFVTVDDGDDSNSGMMMFNVVENGAPRWSPVPSQSFAEGGSASFGLTEYLSDTDDNGYPVPVSDLTLELIQISNEALVDASVLGHTLSVNALDDDSTGSVDLTLRASDGVKFSDTVITFHVLNVNDAPRMDMTGIEEFTIEMGDRITLELLDRMTDIDDPDEEIWATAMTFVAGAAQFNPITGILTMAWDEAGTEIVTITLEDRHGDASAYMITVTVVDEMPLFWGTDLVAAFSTVEYGSNPSITIENIGQHVLSDIRITWTVCNSITGICHSSGVSHNLGPFIVYPVSGEGLGVGDYITLTAEGEDEDGFDRVTEEQFRVYATEAEEVIEEPEEEVSDTKTGGMSSMMSAGFIAIGLLLAVALVMALAIVLRRQGLDSESAIDFASEIEVYEEGNSYSTDLTGEAPPPPPMTPPLPPEGLPPGWTMEQWHYYGAEYLRRRE</sequence>
<keyword evidence="2" id="KW-1133">Transmembrane helix</keyword>
<dbReference type="GO" id="GO:0005509">
    <property type="term" value="F:calcium ion binding"/>
    <property type="evidence" value="ECO:0007669"/>
    <property type="project" value="InterPro"/>
</dbReference>
<evidence type="ECO:0000313" key="4">
    <source>
        <dbReference type="EMBL" id="SVA12363.1"/>
    </source>
</evidence>
<keyword evidence="2" id="KW-0812">Transmembrane</keyword>
<keyword evidence="2" id="KW-0472">Membrane</keyword>
<dbReference type="GO" id="GO:0007156">
    <property type="term" value="P:homophilic cell adhesion via plasma membrane adhesion molecules"/>
    <property type="evidence" value="ECO:0007669"/>
    <property type="project" value="InterPro"/>
</dbReference>
<feature type="compositionally biased region" description="Pro residues" evidence="1">
    <location>
        <begin position="1012"/>
        <end position="1027"/>
    </location>
</feature>
<accession>A0A381TEK3</accession>
<organism evidence="4">
    <name type="scientific">marine metagenome</name>
    <dbReference type="NCBI Taxonomy" id="408172"/>
    <lineage>
        <taxon>unclassified sequences</taxon>
        <taxon>metagenomes</taxon>
        <taxon>ecological metagenomes</taxon>
    </lineage>
</organism>
<reference evidence="4" key="1">
    <citation type="submission" date="2018-05" db="EMBL/GenBank/DDBJ databases">
        <authorList>
            <person name="Lanie J.A."/>
            <person name="Ng W.-L."/>
            <person name="Kazmierczak K.M."/>
            <person name="Andrzejewski T.M."/>
            <person name="Davidsen T.M."/>
            <person name="Wayne K.J."/>
            <person name="Tettelin H."/>
            <person name="Glass J.I."/>
            <person name="Rusch D."/>
            <person name="Podicherti R."/>
            <person name="Tsui H.-C.T."/>
            <person name="Winkler M.E."/>
        </authorList>
    </citation>
    <scope>NUCLEOTIDE SEQUENCE</scope>
</reference>
<proteinExistence type="predicted"/>
<gene>
    <name evidence="4" type="ORF">METZ01_LOCUS65217</name>
</gene>
<feature type="transmembrane region" description="Helical" evidence="2">
    <location>
        <begin position="954"/>
        <end position="978"/>
    </location>
</feature>
<dbReference type="InterPro" id="IPR002126">
    <property type="entry name" value="Cadherin-like_dom"/>
</dbReference>
<feature type="region of interest" description="Disordered" evidence="1">
    <location>
        <begin position="1004"/>
        <end position="1027"/>
    </location>
</feature>
<evidence type="ECO:0000256" key="2">
    <source>
        <dbReference type="SAM" id="Phobius"/>
    </source>
</evidence>
<dbReference type="Gene3D" id="2.60.40.10">
    <property type="entry name" value="Immunoglobulins"/>
    <property type="match status" value="1"/>
</dbReference>
<feature type="domain" description="Cadherin" evidence="3">
    <location>
        <begin position="600"/>
        <end position="736"/>
    </location>
</feature>
<dbReference type="PROSITE" id="PS50268">
    <property type="entry name" value="CADHERIN_2"/>
    <property type="match status" value="1"/>
</dbReference>
<protein>
    <recommendedName>
        <fullName evidence="3">Cadherin domain-containing protein</fullName>
    </recommendedName>
</protein>
<dbReference type="EMBL" id="UINC01004174">
    <property type="protein sequence ID" value="SVA12363.1"/>
    <property type="molecule type" value="Genomic_DNA"/>
</dbReference>
<dbReference type="AlphaFoldDB" id="A0A381TEK3"/>
<evidence type="ECO:0000256" key="1">
    <source>
        <dbReference type="SAM" id="MobiDB-lite"/>
    </source>
</evidence>